<feature type="transmembrane region" description="Helical" evidence="7">
    <location>
        <begin position="104"/>
        <end position="122"/>
    </location>
</feature>
<evidence type="ECO:0000256" key="2">
    <source>
        <dbReference type="ARBA" id="ARBA00022448"/>
    </source>
</evidence>
<proteinExistence type="predicted"/>
<accession>A0A940STB6</accession>
<keyword evidence="5 7" id="KW-1133">Transmembrane helix</keyword>
<evidence type="ECO:0000259" key="8">
    <source>
        <dbReference type="PROSITE" id="PS50850"/>
    </source>
</evidence>
<evidence type="ECO:0000256" key="3">
    <source>
        <dbReference type="ARBA" id="ARBA00022475"/>
    </source>
</evidence>
<evidence type="ECO:0000256" key="4">
    <source>
        <dbReference type="ARBA" id="ARBA00022692"/>
    </source>
</evidence>
<evidence type="ECO:0000313" key="10">
    <source>
        <dbReference type="Proteomes" id="UP000674938"/>
    </source>
</evidence>
<name>A0A940STB6_9ENTE</name>
<dbReference type="GO" id="GO:0022857">
    <property type="term" value="F:transmembrane transporter activity"/>
    <property type="evidence" value="ECO:0007669"/>
    <property type="project" value="InterPro"/>
</dbReference>
<dbReference type="Proteomes" id="UP000674938">
    <property type="component" value="Unassembled WGS sequence"/>
</dbReference>
<dbReference type="InterPro" id="IPR050189">
    <property type="entry name" value="MFS_Efflux_Transporters"/>
</dbReference>
<evidence type="ECO:0000256" key="5">
    <source>
        <dbReference type="ARBA" id="ARBA00022989"/>
    </source>
</evidence>
<dbReference type="Gene3D" id="1.20.1250.20">
    <property type="entry name" value="MFS general substrate transporter like domains"/>
    <property type="match status" value="1"/>
</dbReference>
<feature type="transmembrane region" description="Helical" evidence="7">
    <location>
        <begin position="129"/>
        <end position="151"/>
    </location>
</feature>
<dbReference type="InterPro" id="IPR011701">
    <property type="entry name" value="MFS"/>
</dbReference>
<feature type="domain" description="Major facilitator superfamily (MFS) profile" evidence="8">
    <location>
        <begin position="6"/>
        <end position="225"/>
    </location>
</feature>
<dbReference type="Pfam" id="PF07690">
    <property type="entry name" value="MFS_1"/>
    <property type="match status" value="1"/>
</dbReference>
<feature type="transmembrane region" description="Helical" evidence="7">
    <location>
        <begin position="72"/>
        <end position="98"/>
    </location>
</feature>
<keyword evidence="4 7" id="KW-0812">Transmembrane</keyword>
<evidence type="ECO:0000256" key="1">
    <source>
        <dbReference type="ARBA" id="ARBA00004651"/>
    </source>
</evidence>
<dbReference type="InterPro" id="IPR020846">
    <property type="entry name" value="MFS_dom"/>
</dbReference>
<dbReference type="InterPro" id="IPR036259">
    <property type="entry name" value="MFS_trans_sf"/>
</dbReference>
<dbReference type="EMBL" id="JAEEGA010000001">
    <property type="protein sequence ID" value="MBP1039494.1"/>
    <property type="molecule type" value="Genomic_DNA"/>
</dbReference>
<comment type="subcellular location">
    <subcellularLocation>
        <location evidence="1">Cell membrane</location>
        <topology evidence="1">Multi-pass membrane protein</topology>
    </subcellularLocation>
</comment>
<dbReference type="GO" id="GO:0005886">
    <property type="term" value="C:plasma membrane"/>
    <property type="evidence" value="ECO:0007669"/>
    <property type="project" value="UniProtKB-SubCell"/>
</dbReference>
<dbReference type="SUPFAM" id="SSF103473">
    <property type="entry name" value="MFS general substrate transporter"/>
    <property type="match status" value="1"/>
</dbReference>
<evidence type="ECO:0000256" key="7">
    <source>
        <dbReference type="SAM" id="Phobius"/>
    </source>
</evidence>
<dbReference type="RefSeq" id="WP_209524399.1">
    <property type="nucleotide sequence ID" value="NZ_JAEEGA010000001.1"/>
</dbReference>
<dbReference type="PROSITE" id="PS50850">
    <property type="entry name" value="MFS"/>
    <property type="match status" value="1"/>
</dbReference>
<feature type="transmembrane region" description="Helical" evidence="7">
    <location>
        <begin position="157"/>
        <end position="180"/>
    </location>
</feature>
<organism evidence="9 10">
    <name type="scientific">Vagococcus allomyrinae</name>
    <dbReference type="NCBI Taxonomy" id="2794353"/>
    <lineage>
        <taxon>Bacteria</taxon>
        <taxon>Bacillati</taxon>
        <taxon>Bacillota</taxon>
        <taxon>Bacilli</taxon>
        <taxon>Lactobacillales</taxon>
        <taxon>Enterococcaceae</taxon>
        <taxon>Vagococcus</taxon>
    </lineage>
</organism>
<keyword evidence="2" id="KW-0813">Transport</keyword>
<sequence length="225" mass="24635">MNKWMRLILLYLGGTLIGLSQLKIMPIVEPLAKHLNVSMTQMSWLTSIFTVSGIFIALPGGILVTKLGAKKLLLIIIGLLAVGNFMGALVTSFPLLLISRVIEGISFSTIIMTSVVLISDWFKDSPHSGTAIGLFMTFPATASMIAMNSFAPLSERFGYFASWYLLGGMSLLMVVVYYFLIDNPQATENDGQKIQGGDFGKWSVIGAFGYWLAYKGAWPSFCTHL</sequence>
<keyword evidence="10" id="KW-1185">Reference proteome</keyword>
<protein>
    <submittedName>
        <fullName evidence="9">MFS transporter</fullName>
    </submittedName>
</protein>
<gene>
    <name evidence="9" type="ORF">I6N95_00600</name>
</gene>
<dbReference type="AlphaFoldDB" id="A0A940STB6"/>
<evidence type="ECO:0000313" key="9">
    <source>
        <dbReference type="EMBL" id="MBP1039494.1"/>
    </source>
</evidence>
<feature type="transmembrane region" description="Helical" evidence="7">
    <location>
        <begin position="46"/>
        <end position="65"/>
    </location>
</feature>
<keyword evidence="3" id="KW-1003">Cell membrane</keyword>
<reference evidence="9" key="1">
    <citation type="submission" date="2020-12" db="EMBL/GenBank/DDBJ databases">
        <title>Vagococcus allomyrinae sp. nov. and Enterococcus lavae sp. nov., isolated from the larvae of Allomyrina dichotoma.</title>
        <authorList>
            <person name="Lee S.D."/>
        </authorList>
    </citation>
    <scope>NUCLEOTIDE SEQUENCE</scope>
    <source>
        <strain evidence="9">BWB3-3</strain>
    </source>
</reference>
<dbReference type="PANTHER" id="PTHR43124">
    <property type="entry name" value="PURINE EFFLUX PUMP PBUE"/>
    <property type="match status" value="1"/>
</dbReference>
<comment type="caution">
    <text evidence="9">The sequence shown here is derived from an EMBL/GenBank/DDBJ whole genome shotgun (WGS) entry which is preliminary data.</text>
</comment>
<keyword evidence="6 7" id="KW-0472">Membrane</keyword>
<evidence type="ECO:0000256" key="6">
    <source>
        <dbReference type="ARBA" id="ARBA00023136"/>
    </source>
</evidence>
<dbReference type="PANTHER" id="PTHR43124:SF3">
    <property type="entry name" value="CHLORAMPHENICOL EFFLUX PUMP RV0191"/>
    <property type="match status" value="1"/>
</dbReference>